<proteinExistence type="predicted"/>
<sequence>MNRDDLLPLFAKLPIEEGTDLNQVSYDMAGGLPARMEKWFWEGIRGESVVFRLSDIEDRSDEAVVELVREVFGIIGQLTVKRSGEFLFVNHSFRI</sequence>
<organism evidence="1 2">
    <name type="scientific">Mesorhizobium prunaredense</name>
    <dbReference type="NCBI Taxonomy" id="1631249"/>
    <lineage>
        <taxon>Bacteria</taxon>
        <taxon>Pseudomonadati</taxon>
        <taxon>Pseudomonadota</taxon>
        <taxon>Alphaproteobacteria</taxon>
        <taxon>Hyphomicrobiales</taxon>
        <taxon>Phyllobacteriaceae</taxon>
        <taxon>Mesorhizobium</taxon>
    </lineage>
</organism>
<protein>
    <submittedName>
        <fullName evidence="1">Uncharacterized protein</fullName>
    </submittedName>
</protein>
<evidence type="ECO:0000313" key="2">
    <source>
        <dbReference type="Proteomes" id="UP000188388"/>
    </source>
</evidence>
<dbReference type="EMBL" id="FTPD01000001">
    <property type="protein sequence ID" value="SIT52779.1"/>
    <property type="molecule type" value="Genomic_DNA"/>
</dbReference>
<dbReference type="STRING" id="1631249.BQ8794_10149"/>
<keyword evidence="2" id="KW-1185">Reference proteome</keyword>
<dbReference type="AlphaFoldDB" id="A0A1R3UYR3"/>
<gene>
    <name evidence="1" type="ORF">BQ8794_10149</name>
</gene>
<accession>A0A1R3UYR3</accession>
<dbReference type="RefSeq" id="WP_077371661.1">
    <property type="nucleotide sequence ID" value="NZ_FTPD01000001.1"/>
</dbReference>
<name>A0A1R3UYR3_9HYPH</name>
<reference evidence="2" key="1">
    <citation type="submission" date="2017-01" db="EMBL/GenBank/DDBJ databases">
        <authorList>
            <person name="Brunel B."/>
        </authorList>
    </citation>
    <scope>NUCLEOTIDE SEQUENCE [LARGE SCALE GENOMIC DNA]</scope>
</reference>
<evidence type="ECO:0000313" key="1">
    <source>
        <dbReference type="EMBL" id="SIT52779.1"/>
    </source>
</evidence>
<dbReference type="Proteomes" id="UP000188388">
    <property type="component" value="Unassembled WGS sequence"/>
</dbReference>